<dbReference type="RefSeq" id="XP_060328783.1">
    <property type="nucleotide sequence ID" value="XM_060477706.1"/>
</dbReference>
<dbReference type="Gene3D" id="2.60.270.50">
    <property type="match status" value="1"/>
</dbReference>
<comment type="caution">
    <text evidence="2">The sequence shown here is derived from an EMBL/GenBank/DDBJ whole genome shotgun (WGS) entry which is preliminary data.</text>
</comment>
<feature type="region of interest" description="Disordered" evidence="1">
    <location>
        <begin position="731"/>
        <end position="752"/>
    </location>
</feature>
<proteinExistence type="predicted"/>
<gene>
    <name evidence="2" type="ORF">EV420DRAFT_1644911</name>
</gene>
<dbReference type="AlphaFoldDB" id="A0AA39K6N2"/>
<name>A0AA39K6N2_ARMTA</name>
<reference evidence="2" key="1">
    <citation type="submission" date="2023-06" db="EMBL/GenBank/DDBJ databases">
        <authorList>
            <consortium name="Lawrence Berkeley National Laboratory"/>
            <person name="Ahrendt S."/>
            <person name="Sahu N."/>
            <person name="Indic B."/>
            <person name="Wong-Bajracharya J."/>
            <person name="Merenyi Z."/>
            <person name="Ke H.-M."/>
            <person name="Monk M."/>
            <person name="Kocsube S."/>
            <person name="Drula E."/>
            <person name="Lipzen A."/>
            <person name="Balint B."/>
            <person name="Henrissat B."/>
            <person name="Andreopoulos B."/>
            <person name="Martin F.M."/>
            <person name="Harder C.B."/>
            <person name="Rigling D."/>
            <person name="Ford K.L."/>
            <person name="Foster G.D."/>
            <person name="Pangilinan J."/>
            <person name="Papanicolaou A."/>
            <person name="Barry K."/>
            <person name="LaButti K."/>
            <person name="Viragh M."/>
            <person name="Koriabine M."/>
            <person name="Yan M."/>
            <person name="Riley R."/>
            <person name="Champramary S."/>
            <person name="Plett K.L."/>
            <person name="Tsai I.J."/>
            <person name="Slot J."/>
            <person name="Sipos G."/>
            <person name="Plett J."/>
            <person name="Nagy L.G."/>
            <person name="Grigoriev I.V."/>
        </authorList>
    </citation>
    <scope>NUCLEOTIDE SEQUENCE</scope>
    <source>
        <strain evidence="2">CCBAS 213</strain>
    </source>
</reference>
<evidence type="ECO:0000313" key="3">
    <source>
        <dbReference type="Proteomes" id="UP001175211"/>
    </source>
</evidence>
<organism evidence="2 3">
    <name type="scientific">Armillaria tabescens</name>
    <name type="common">Ringless honey mushroom</name>
    <name type="synonym">Agaricus tabescens</name>
    <dbReference type="NCBI Taxonomy" id="1929756"/>
    <lineage>
        <taxon>Eukaryota</taxon>
        <taxon>Fungi</taxon>
        <taxon>Dikarya</taxon>
        <taxon>Basidiomycota</taxon>
        <taxon>Agaricomycotina</taxon>
        <taxon>Agaricomycetes</taxon>
        <taxon>Agaricomycetidae</taxon>
        <taxon>Agaricales</taxon>
        <taxon>Marasmiineae</taxon>
        <taxon>Physalacriaceae</taxon>
        <taxon>Desarmillaria</taxon>
    </lineage>
</organism>
<protein>
    <submittedName>
        <fullName evidence="2">Uncharacterized protein</fullName>
    </submittedName>
</protein>
<dbReference type="EMBL" id="JAUEPS010000026">
    <property type="protein sequence ID" value="KAK0455273.1"/>
    <property type="molecule type" value="Genomic_DNA"/>
</dbReference>
<dbReference type="Proteomes" id="UP001175211">
    <property type="component" value="Unassembled WGS sequence"/>
</dbReference>
<sequence length="845" mass="92450">MPDFSVYVTIINNTNEALHKDSTHADWGTWLNVPSEIQPLTTSNKFQIKDSTGPAGTEGTFRFLVGNAQETVTTYLSAYQTCPWGAYNNEFSPGNTNPKAVYTTSFRASVDGGSWTDNRVNTSGHPVTVEFTIDYQKSKRYRFQVVQINARSDHPVRNSRDELIIGDHVLWNRSDPSAWVDGKKGSFQPNVFKYDFVSQVAATSSLTVKIQPLDIELIGAECLIYGMVGNDRVFQSDYFFIKSLNPVDVTTSVINPKTSSKPFVWNADVEWGMELRLSHIGVECVEPKISRLELYWIAQTLHRGFQNRGIPVGFLRNVLKSDQSSTSNVAAFNSTSSEWNQQMTQGVFGSMNKIYDTISGAAAFGVGAWGGIFNQSYYLAPDESGTEGMLYRHVNCMDQCAMLELSCSLQDGVRSTSWLVQQPFGYINDTHLVGVVNQQNQLIPVNNPFFGTDQSRSHVDINDPARTSFGCHVYNGHSRPFVLASDGIYDACGGPHIGNEVAADYLASSIDTQTTLYIHGLQPGTVNNIAVGDGVTGTDGHHWVPPVASEGFTELSRNAVSNILSPLTTETPNSVSHINWAHVPEWINDVLDEDWGVKFGRVSVGDSTTHAFWHLGHDKAEEGSPLRVNVHVESVVNLSGALDTAGSEQAARDRLGTILTSTDRDPEALWVRGTLDEFGQYSLQYASDVAAGRVVVVAGNAIVDISGMSSSAALEDYARKLLGHTVRRDGPPLTMPAIKRGPVRTTGNQESMLLDDNTGRTTVQGVDTRFSLYFELDKGVAAASATPEGTGILFDKYVIEEGLDGAVAVDFMFVAHELGAHTVKVHFTDMETMVSVSKTIEVDVV</sequence>
<evidence type="ECO:0000256" key="1">
    <source>
        <dbReference type="SAM" id="MobiDB-lite"/>
    </source>
</evidence>
<keyword evidence="3" id="KW-1185">Reference proteome</keyword>
<evidence type="ECO:0000313" key="2">
    <source>
        <dbReference type="EMBL" id="KAK0455273.1"/>
    </source>
</evidence>
<accession>A0AA39K6N2</accession>
<dbReference type="GeneID" id="85361254"/>